<reference evidence="1" key="2">
    <citation type="submission" date="2020-11" db="EMBL/GenBank/DDBJ databases">
        <authorList>
            <person name="McCartney M.A."/>
            <person name="Auch B."/>
            <person name="Kono T."/>
            <person name="Mallez S."/>
            <person name="Becker A."/>
            <person name="Gohl D.M."/>
            <person name="Silverstein K.A.T."/>
            <person name="Koren S."/>
            <person name="Bechman K.B."/>
            <person name="Herman A."/>
            <person name="Abrahante J.E."/>
            <person name="Garbe J."/>
        </authorList>
    </citation>
    <scope>NUCLEOTIDE SEQUENCE</scope>
    <source>
        <strain evidence="1">Duluth1</strain>
        <tissue evidence="1">Whole animal</tissue>
    </source>
</reference>
<evidence type="ECO:0000313" key="2">
    <source>
        <dbReference type="Proteomes" id="UP000828390"/>
    </source>
</evidence>
<dbReference type="EMBL" id="JAIWYP010000006">
    <property type="protein sequence ID" value="KAH3806714.1"/>
    <property type="molecule type" value="Genomic_DNA"/>
</dbReference>
<dbReference type="InterPro" id="IPR013320">
    <property type="entry name" value="ConA-like_dom_sf"/>
</dbReference>
<sequence length="227" mass="24669">MQYEEYIVGLGWISRPCPAGLLYVQDDCECTKVVAVSKPSACTPEIYLPFNNSHYDQSGKNNYILNENVVVDNGKAVFNGYNSQLVIPRFTNVDPSTIVVKVLYTSDHEMLTQPQTILSNGNCGQGSSIGIAESYGSVIFTVGTITTNTISSATVPVYQTASHEKDIVLSFNQGVLKGKLGNNEKVMDHLSRHLHSARCALHIGNSGNVNGGWFKGAIEELSIYLCA</sequence>
<comment type="caution">
    <text evidence="1">The sequence shown here is derived from an EMBL/GenBank/DDBJ whole genome shotgun (WGS) entry which is preliminary data.</text>
</comment>
<organism evidence="1 2">
    <name type="scientific">Dreissena polymorpha</name>
    <name type="common">Zebra mussel</name>
    <name type="synonym">Mytilus polymorpha</name>
    <dbReference type="NCBI Taxonomy" id="45954"/>
    <lineage>
        <taxon>Eukaryota</taxon>
        <taxon>Metazoa</taxon>
        <taxon>Spiralia</taxon>
        <taxon>Lophotrochozoa</taxon>
        <taxon>Mollusca</taxon>
        <taxon>Bivalvia</taxon>
        <taxon>Autobranchia</taxon>
        <taxon>Heteroconchia</taxon>
        <taxon>Euheterodonta</taxon>
        <taxon>Imparidentia</taxon>
        <taxon>Neoheterodontei</taxon>
        <taxon>Myida</taxon>
        <taxon>Dreissenoidea</taxon>
        <taxon>Dreissenidae</taxon>
        <taxon>Dreissena</taxon>
    </lineage>
</organism>
<evidence type="ECO:0000313" key="1">
    <source>
        <dbReference type="EMBL" id="KAH3806714.1"/>
    </source>
</evidence>
<accession>A0A9D4G060</accession>
<reference evidence="1" key="1">
    <citation type="journal article" date="2019" name="bioRxiv">
        <title>The Genome of the Zebra Mussel, Dreissena polymorpha: A Resource for Invasive Species Research.</title>
        <authorList>
            <person name="McCartney M.A."/>
            <person name="Auch B."/>
            <person name="Kono T."/>
            <person name="Mallez S."/>
            <person name="Zhang Y."/>
            <person name="Obille A."/>
            <person name="Becker A."/>
            <person name="Abrahante J.E."/>
            <person name="Garbe J."/>
            <person name="Badalamenti J.P."/>
            <person name="Herman A."/>
            <person name="Mangelson H."/>
            <person name="Liachko I."/>
            <person name="Sullivan S."/>
            <person name="Sone E.D."/>
            <person name="Koren S."/>
            <person name="Silverstein K.A.T."/>
            <person name="Beckman K.B."/>
            <person name="Gohl D.M."/>
        </authorList>
    </citation>
    <scope>NUCLEOTIDE SEQUENCE</scope>
    <source>
        <strain evidence="1">Duluth1</strain>
        <tissue evidence="1">Whole animal</tissue>
    </source>
</reference>
<keyword evidence="2" id="KW-1185">Reference proteome</keyword>
<name>A0A9D4G060_DREPO</name>
<protein>
    <submittedName>
        <fullName evidence="1">Uncharacterized protein</fullName>
    </submittedName>
</protein>
<dbReference type="SUPFAM" id="SSF49899">
    <property type="entry name" value="Concanavalin A-like lectins/glucanases"/>
    <property type="match status" value="1"/>
</dbReference>
<dbReference type="AlphaFoldDB" id="A0A9D4G060"/>
<dbReference type="Proteomes" id="UP000828390">
    <property type="component" value="Unassembled WGS sequence"/>
</dbReference>
<proteinExistence type="predicted"/>
<gene>
    <name evidence="1" type="ORF">DPMN_135038</name>
</gene>